<protein>
    <submittedName>
        <fullName evidence="1">Aryl-sulfate sulfotransferase</fullName>
    </submittedName>
</protein>
<dbReference type="Proteomes" id="UP001165378">
    <property type="component" value="Unassembled WGS sequence"/>
</dbReference>
<dbReference type="SUPFAM" id="SSF63829">
    <property type="entry name" value="Calcium-dependent phosphotriesterase"/>
    <property type="match status" value="1"/>
</dbReference>
<evidence type="ECO:0000313" key="1">
    <source>
        <dbReference type="EMBL" id="MCF2525908.1"/>
    </source>
</evidence>
<dbReference type="EMBL" id="JAKFHA010000001">
    <property type="protein sequence ID" value="MCF2525908.1"/>
    <property type="molecule type" value="Genomic_DNA"/>
</dbReference>
<dbReference type="InterPro" id="IPR013207">
    <property type="entry name" value="LGFP"/>
</dbReference>
<dbReference type="AlphaFoldDB" id="A0AA41PU44"/>
<accession>A0AA41PU44</accession>
<reference evidence="1" key="1">
    <citation type="submission" date="2022-01" db="EMBL/GenBank/DDBJ databases">
        <title>Genome-Based Taxonomic Classification of the Phylum Actinobacteria.</title>
        <authorList>
            <person name="Gao Y."/>
        </authorList>
    </citation>
    <scope>NUCLEOTIDE SEQUENCE</scope>
    <source>
        <strain evidence="1">KLBMP 8922</strain>
    </source>
</reference>
<comment type="caution">
    <text evidence="1">The sequence shown here is derived from an EMBL/GenBank/DDBJ whole genome shotgun (WGS) entry which is preliminary data.</text>
</comment>
<name>A0AA41PU44_9ACTN</name>
<evidence type="ECO:0000313" key="2">
    <source>
        <dbReference type="Proteomes" id="UP001165378"/>
    </source>
</evidence>
<organism evidence="1 2">
    <name type="scientific">Yinghuangia soli</name>
    <dbReference type="NCBI Taxonomy" id="2908204"/>
    <lineage>
        <taxon>Bacteria</taxon>
        <taxon>Bacillati</taxon>
        <taxon>Actinomycetota</taxon>
        <taxon>Actinomycetes</taxon>
        <taxon>Kitasatosporales</taxon>
        <taxon>Streptomycetaceae</taxon>
        <taxon>Yinghuangia</taxon>
    </lineage>
</organism>
<dbReference type="InterPro" id="IPR039535">
    <property type="entry name" value="ASST-like"/>
</dbReference>
<proteinExistence type="predicted"/>
<dbReference type="Pfam" id="PF08310">
    <property type="entry name" value="LGFP"/>
    <property type="match status" value="7"/>
</dbReference>
<dbReference type="InterPro" id="IPR053143">
    <property type="entry name" value="Arylsulfate_ST"/>
</dbReference>
<dbReference type="Pfam" id="PF14269">
    <property type="entry name" value="Arylsulfotran_2"/>
    <property type="match status" value="1"/>
</dbReference>
<dbReference type="PANTHER" id="PTHR35340">
    <property type="entry name" value="PQQ ENZYME REPEAT PROTEIN-RELATED"/>
    <property type="match status" value="1"/>
</dbReference>
<dbReference type="RefSeq" id="WP_235049979.1">
    <property type="nucleotide sequence ID" value="NZ_JAKFHA010000001.1"/>
</dbReference>
<gene>
    <name evidence="1" type="ORF">LZ495_01535</name>
</gene>
<sequence length="962" mass="101277">MTEGVAPGLLFGSNADGGNVPVPSNMFIHDNNGRTLLSLSGDGSAPSVINYLGRPALAFRSGYNWDILGNDWQSLKSLQIPQQAFAQSHLQTNADGTKALVTMKRLAAVDLTPHGGAKDAKVLESVVHEVDLATGKTTFQWSSLAAGAAQIPFDDSQVPIIANVDYVGLNAAAYDTDGKILLSASSTGSVYKLDQATSAFTWILGGERNQFEFTGTNAAPRRPIDASREPSTGRLAFLDDDAAASARSVSYVLDETAKTAKLVWQWAPEEGLSDVRTGGNQILPNGSRLVTFGGKGAVAEVTPAGKVVFESQVPAGVEIDRAQRAAWSAPGFDAVDIGASTSYDEGKIPISASWNGATDLVSWRVSAGPDKDHLTPVLTAPATGLETTLRAPIAPTTVVYTVTALDKNGTPIPGGTSSIQYVDEIIKAVSLLPDPSVMGTPLGLPTLVGTGWVREFSAGLGYYSYAGTGTVLIHGPLAQAYQALGGITGPLGPPTGPAATYADGGGALPLGNKTLVWSAATGARTLTGTISSTWRRTSNPAAKFGYPTSDTVKDPSGAGCLQTFALVRLYASSCDTGQAFPVSGAIGTRWDSLKQWLGYPVDFPQAVGGRQMQRFQNGAILSTPNGATTFVFGGIYARWQELGGPTGFLGLPTTDELPVGDGIGRVSEFERGSIYWSPKSGVGEVHGGIRTRWLQLGGPTGFLGYPEDYERAYAGTAAGGRYSSFQRGLLVWSPETGVHEVHGAIGSRWQGSMHNGFWLGFPLTDEMPAGSGRGSYQVFQNGAIFWSPQTDAQIIRGAVGEKWATQGWDSGWLGFSTWEEMPVNGGVIQRFEGGVITWGPSAGAHMMPHAFNQVFSPTNMGVATTDVLTTPGGQAQYVLYERGAAYTDYAASSKTDTIPIHGGIWAKYQSIGTHNSCLGLPNTREYDGSTPGTRTQYFANGTLTWSAATGQTVAKCYNGKTY</sequence>
<keyword evidence="2" id="KW-1185">Reference proteome</keyword>
<dbReference type="PANTHER" id="PTHR35340:SF5">
    <property type="entry name" value="ASST-DOMAIN-CONTAINING PROTEIN"/>
    <property type="match status" value="1"/>
</dbReference>